<dbReference type="PATRIC" id="fig|525365.8.peg.242"/>
<comment type="caution">
    <text evidence="1">The sequence shown here is derived from an EMBL/GenBank/DDBJ whole genome shotgun (WGS) entry which is preliminary data.</text>
</comment>
<dbReference type="AlphaFoldDB" id="C2ENG8"/>
<protein>
    <recommendedName>
        <fullName evidence="3">Helicase/UvrB N-terminal domain-containing protein</fullName>
    </recommendedName>
</protein>
<name>C2ENG8_9LACO</name>
<dbReference type="STRING" id="525365.HMPREF0548_1214"/>
<dbReference type="EMBL" id="ACGU01000055">
    <property type="protein sequence ID" value="EEJ71972.1"/>
    <property type="molecule type" value="Genomic_DNA"/>
</dbReference>
<dbReference type="HOGENOM" id="CLU_422618_0_0_9"/>
<gene>
    <name evidence="1" type="ORF">HMPREF0548_1214</name>
</gene>
<dbReference type="RefSeq" id="WP_007125742.1">
    <property type="nucleotide sequence ID" value="NZ_AZFO01000011.1"/>
</dbReference>
<organism evidence="1 2">
    <name type="scientific">Lactobacillus ultunensis DSM 16047</name>
    <dbReference type="NCBI Taxonomy" id="525365"/>
    <lineage>
        <taxon>Bacteria</taxon>
        <taxon>Bacillati</taxon>
        <taxon>Bacillota</taxon>
        <taxon>Bacilli</taxon>
        <taxon>Lactobacillales</taxon>
        <taxon>Lactobacillaceae</taxon>
        <taxon>Lactobacillus</taxon>
    </lineage>
</organism>
<evidence type="ECO:0000313" key="2">
    <source>
        <dbReference type="Proteomes" id="UP000005583"/>
    </source>
</evidence>
<evidence type="ECO:0000313" key="1">
    <source>
        <dbReference type="EMBL" id="EEJ71972.1"/>
    </source>
</evidence>
<accession>C2ENG8</accession>
<evidence type="ECO:0008006" key="3">
    <source>
        <dbReference type="Google" id="ProtNLM"/>
    </source>
</evidence>
<proteinExistence type="predicted"/>
<sequence>MKQNKDTFLSIIEQTTGLGKTHAIIQKVSEVLKQSKDSELQPKIFVITSGIKTRNEFFHGLKEKLPDFENKILLFESVADQVANFLRSLLMKIDYPNDKVLANDYLVKWFDQNTAKLPDTNSLLKKIATQYIFVEQDQDTFGELSSRLKRTIYHDLKRLARKENVKTDTKQKRLNYLSKKAPWVFDLFKDTDLNRYSVLIMTADKFIFPYKTAIGGNDNYWTLTFEKSQRPILFLDESDKIKSNWMNKLIENEIGSKDVEDMTTLVHRFYSNLLPAVGQMERLIIDAKDPSGETNKARINQLYQAIKKVYDQYHLKYALKIDSDFLGNNTSKFLFNTGKSSYLYGLKRDEKYLVWKFNPKRLVNEITIDQQIYETQPELRLNNVTSALNRLLRYIAKTTYSIARNYHEFKINLNKKITDPSKLHNVYDLPDEHLQIVNVILQPTSGEKRLAQYFIDNYLEKHLNLKLPNIKSSFTDDKTIYASGFRLFDLTVNEDANNNGQLRVYQQRTTPEQILASVANKMQTILVSSTSLNPSPLDNFDLNWVKNNVVNVVDIPVKLQKSLDRENNERNKQIKDKVRIQTKLIGSNLTKEGCSFKEIFATLLKEENYLEPTSIQIEKILNKYPARLIGNRISNGLDPDAPFVYEDE</sequence>
<dbReference type="OrthoDB" id="6372157at2"/>
<dbReference type="eggNOG" id="ENOG5030AZG">
    <property type="taxonomic scope" value="Bacteria"/>
</dbReference>
<keyword evidence="2" id="KW-1185">Reference proteome</keyword>
<dbReference type="Proteomes" id="UP000005583">
    <property type="component" value="Unassembled WGS sequence"/>
</dbReference>
<reference evidence="1 2" key="1">
    <citation type="submission" date="2009-01" db="EMBL/GenBank/DDBJ databases">
        <authorList>
            <person name="Qin X."/>
            <person name="Bachman B."/>
            <person name="Battles P."/>
            <person name="Bell A."/>
            <person name="Bess C."/>
            <person name="Bickham C."/>
            <person name="Chaboub L."/>
            <person name="Chen D."/>
            <person name="Coyle M."/>
            <person name="Deiros D.R."/>
            <person name="Dinh H."/>
            <person name="Forbes L."/>
            <person name="Fowler G."/>
            <person name="Francisco L."/>
            <person name="Fu Q."/>
            <person name="Gubbala S."/>
            <person name="Hale W."/>
            <person name="Han Y."/>
            <person name="Hemphill L."/>
            <person name="Highlander S.K."/>
            <person name="Hirani K."/>
            <person name="Hogues M."/>
            <person name="Jackson L."/>
            <person name="Jakkamsetti A."/>
            <person name="Javaid M."/>
            <person name="Jiang H."/>
            <person name="Korchina V."/>
            <person name="Kovar C."/>
            <person name="Lara F."/>
            <person name="Lee S."/>
            <person name="Mata R."/>
            <person name="Mathew T."/>
            <person name="Moen C."/>
            <person name="Morales K."/>
            <person name="Munidasa M."/>
            <person name="Nazareth L."/>
            <person name="Ngo R."/>
            <person name="Nguyen L."/>
            <person name="Okwuonu G."/>
            <person name="Ongeri F."/>
            <person name="Patil S."/>
            <person name="Petrosino J."/>
            <person name="Pham C."/>
            <person name="Pham P."/>
            <person name="Pu L.-L."/>
            <person name="Puazo M."/>
            <person name="Raj R."/>
            <person name="Reid J."/>
            <person name="Rouhana J."/>
            <person name="Saada N."/>
            <person name="Shang Y."/>
            <person name="Simmons D."/>
            <person name="Thornton R."/>
            <person name="Warren J."/>
            <person name="Weissenberger G."/>
            <person name="Zhang J."/>
            <person name="Zhang L."/>
            <person name="Zhou C."/>
            <person name="Zhu D."/>
            <person name="Muzny D."/>
            <person name="Worley K."/>
            <person name="Gibbs R."/>
        </authorList>
    </citation>
    <scope>NUCLEOTIDE SEQUENCE [LARGE SCALE GENOMIC DNA]</scope>
    <source>
        <strain evidence="1 2">DSM 16047</strain>
    </source>
</reference>